<dbReference type="CDD" id="cd07989">
    <property type="entry name" value="LPLAT_AGPAT-like"/>
    <property type="match status" value="1"/>
</dbReference>
<evidence type="ECO:0000256" key="1">
    <source>
        <dbReference type="ARBA" id="ARBA00022679"/>
    </source>
</evidence>
<evidence type="ECO:0000256" key="3">
    <source>
        <dbReference type="SAM" id="MobiDB-lite"/>
    </source>
</evidence>
<keyword evidence="4" id="KW-0472">Membrane</keyword>
<reference evidence="6" key="1">
    <citation type="submission" date="2020-10" db="EMBL/GenBank/DDBJ databases">
        <authorList>
            <person name="Gilroy R."/>
        </authorList>
    </citation>
    <scope>NUCLEOTIDE SEQUENCE</scope>
    <source>
        <strain evidence="6">11687</strain>
    </source>
</reference>
<feature type="transmembrane region" description="Helical" evidence="4">
    <location>
        <begin position="40"/>
        <end position="61"/>
    </location>
</feature>
<dbReference type="InterPro" id="IPR002123">
    <property type="entry name" value="Plipid/glycerol_acylTrfase"/>
</dbReference>
<proteinExistence type="predicted"/>
<name>A0A9D1SG80_9FIRM</name>
<evidence type="ECO:0000259" key="5">
    <source>
        <dbReference type="SMART" id="SM00563"/>
    </source>
</evidence>
<evidence type="ECO:0000256" key="4">
    <source>
        <dbReference type="SAM" id="Phobius"/>
    </source>
</evidence>
<evidence type="ECO:0000313" key="6">
    <source>
        <dbReference type="EMBL" id="HIU58537.1"/>
    </source>
</evidence>
<dbReference type="GO" id="GO:0003841">
    <property type="term" value="F:1-acylglycerol-3-phosphate O-acyltransferase activity"/>
    <property type="evidence" value="ECO:0007669"/>
    <property type="project" value="TreeGrafter"/>
</dbReference>
<gene>
    <name evidence="6" type="ORF">IAC57_00400</name>
</gene>
<evidence type="ECO:0000313" key="7">
    <source>
        <dbReference type="Proteomes" id="UP000824081"/>
    </source>
</evidence>
<accession>A0A9D1SG80</accession>
<dbReference type="PANTHER" id="PTHR10434:SF40">
    <property type="entry name" value="1-ACYL-SN-GLYCEROL-3-PHOSPHATE ACYLTRANSFERASE"/>
    <property type="match status" value="1"/>
</dbReference>
<reference evidence="6" key="2">
    <citation type="journal article" date="2021" name="PeerJ">
        <title>Extensive microbial diversity within the chicken gut microbiome revealed by metagenomics and culture.</title>
        <authorList>
            <person name="Gilroy R."/>
            <person name="Ravi A."/>
            <person name="Getino M."/>
            <person name="Pursley I."/>
            <person name="Horton D.L."/>
            <person name="Alikhan N.F."/>
            <person name="Baker D."/>
            <person name="Gharbi K."/>
            <person name="Hall N."/>
            <person name="Watson M."/>
            <person name="Adriaenssens E.M."/>
            <person name="Foster-Nyarko E."/>
            <person name="Jarju S."/>
            <person name="Secka A."/>
            <person name="Antonio M."/>
            <person name="Oren A."/>
            <person name="Chaudhuri R.R."/>
            <person name="La Ragione R."/>
            <person name="Hildebrand F."/>
            <person name="Pallen M.J."/>
        </authorList>
    </citation>
    <scope>NUCLEOTIDE SEQUENCE</scope>
    <source>
        <strain evidence="6">11687</strain>
    </source>
</reference>
<sequence length="249" mass="28823">MEERIQPEAKEKKTGKASRADGKSSITVPANRKGRHIMGLLNFLRILVIPVFWLCLPFRFYGNRKVKDGACVYVCNHYRIWDVIYPASTTWEGIHFVSKKSVVNNWFMKGFCKKLKVISVNRDGSDVRAVMDSLRCLRNGEKISLFPEGTRNKTDAEMLPFKGGAAMMAIKAKVPIVPMMIYKKPRPFRLNHILIGEPFEFTEYYDKKLTEEELQEADRKLCEKLLSMRRQHAEFLAAKKGKKKTETER</sequence>
<keyword evidence="1" id="KW-0808">Transferase</keyword>
<dbReference type="Pfam" id="PF01553">
    <property type="entry name" value="Acyltransferase"/>
    <property type="match status" value="1"/>
</dbReference>
<keyword evidence="4" id="KW-0812">Transmembrane</keyword>
<keyword evidence="4" id="KW-1133">Transmembrane helix</keyword>
<feature type="domain" description="Phospholipid/glycerol acyltransferase" evidence="5">
    <location>
        <begin position="71"/>
        <end position="184"/>
    </location>
</feature>
<comment type="caution">
    <text evidence="6">The sequence shown here is derived from an EMBL/GenBank/DDBJ whole genome shotgun (WGS) entry which is preliminary data.</text>
</comment>
<keyword evidence="2 6" id="KW-0012">Acyltransferase</keyword>
<evidence type="ECO:0000256" key="2">
    <source>
        <dbReference type="ARBA" id="ARBA00023315"/>
    </source>
</evidence>
<organism evidence="6 7">
    <name type="scientific">Candidatus Scatosoma pullistercoris</name>
    <dbReference type="NCBI Taxonomy" id="2840934"/>
    <lineage>
        <taxon>Bacteria</taxon>
        <taxon>Bacillati</taxon>
        <taxon>Bacillota</taxon>
        <taxon>Clostridia</taxon>
        <taxon>Candidatus Scatosoma</taxon>
    </lineage>
</organism>
<dbReference type="SMART" id="SM00563">
    <property type="entry name" value="PlsC"/>
    <property type="match status" value="1"/>
</dbReference>
<dbReference type="AlphaFoldDB" id="A0A9D1SG80"/>
<dbReference type="Proteomes" id="UP000824081">
    <property type="component" value="Unassembled WGS sequence"/>
</dbReference>
<dbReference type="SUPFAM" id="SSF69593">
    <property type="entry name" value="Glycerol-3-phosphate (1)-acyltransferase"/>
    <property type="match status" value="1"/>
</dbReference>
<dbReference type="EMBL" id="DVMZ01000009">
    <property type="protein sequence ID" value="HIU58537.1"/>
    <property type="molecule type" value="Genomic_DNA"/>
</dbReference>
<feature type="region of interest" description="Disordered" evidence="3">
    <location>
        <begin position="1"/>
        <end position="27"/>
    </location>
</feature>
<protein>
    <submittedName>
        <fullName evidence="6">1-acyl-sn-glycerol-3-phosphate acyltransferase</fullName>
    </submittedName>
</protein>
<dbReference type="GO" id="GO:0006654">
    <property type="term" value="P:phosphatidic acid biosynthetic process"/>
    <property type="evidence" value="ECO:0007669"/>
    <property type="project" value="TreeGrafter"/>
</dbReference>
<dbReference type="PANTHER" id="PTHR10434">
    <property type="entry name" value="1-ACYL-SN-GLYCEROL-3-PHOSPHATE ACYLTRANSFERASE"/>
    <property type="match status" value="1"/>
</dbReference>
<feature type="compositionally biased region" description="Basic and acidic residues" evidence="3">
    <location>
        <begin position="1"/>
        <end position="22"/>
    </location>
</feature>